<feature type="transmembrane region" description="Helical" evidence="7">
    <location>
        <begin position="321"/>
        <end position="348"/>
    </location>
</feature>
<evidence type="ECO:0000256" key="6">
    <source>
        <dbReference type="ARBA" id="ARBA00023136"/>
    </source>
</evidence>
<protein>
    <submittedName>
        <fullName evidence="10">Lipoprotein releasing system transmembrane protein lole</fullName>
    </submittedName>
</protein>
<sequence length="409" mass="43770">MKFELFIALRYLAARRKHSFISVISLISILGVGLGVAALIVVLGVMNGFSTDLRDKILGVNAHMVAGVMGGAMRDYRANIEKLDAMPGILGATPFVYTEVMLSSSGGVKGVVLRGIDPATAGEVLSLPKDMVQGRLADLDDSGPFPGIILGKELAERTGVTVGSAVNILSPSGRQSAAGFTPKVKTFLVRGIFRSGMFEYDTSLAYVNLAAAQDLLGFKHDLVTGIELRVDDVYAVDTLAGQVREALGGMPVYVRTWIDMNGNLFKALQLEKTAMFIILLMIVLVGSFSIITTLVMLVMEKTKDIAILMSMGATAENIRRVFMLQGSIIGAVGTALGYALGLPVSWALGRYQFIKIPSDVYPMDYLPIRLAFTDVAVVGATALVLCFLATLYPARQAAGLKPAEALRHE</sequence>
<name>A0A0W8G4L8_9ZZZZ</name>
<proteinExistence type="predicted"/>
<organism evidence="10">
    <name type="scientific">hydrocarbon metagenome</name>
    <dbReference type="NCBI Taxonomy" id="938273"/>
    <lineage>
        <taxon>unclassified sequences</taxon>
        <taxon>metagenomes</taxon>
        <taxon>ecological metagenomes</taxon>
    </lineage>
</organism>
<keyword evidence="5 7" id="KW-1133">Transmembrane helix</keyword>
<feature type="transmembrane region" description="Helical" evidence="7">
    <location>
        <begin position="368"/>
        <end position="392"/>
    </location>
</feature>
<keyword evidence="10" id="KW-0449">Lipoprotein</keyword>
<dbReference type="InterPro" id="IPR011925">
    <property type="entry name" value="LolCE_TM"/>
</dbReference>
<dbReference type="InterPro" id="IPR051447">
    <property type="entry name" value="Lipoprotein-release_system"/>
</dbReference>
<evidence type="ECO:0000256" key="2">
    <source>
        <dbReference type="ARBA" id="ARBA00022448"/>
    </source>
</evidence>
<evidence type="ECO:0000259" key="9">
    <source>
        <dbReference type="Pfam" id="PF12704"/>
    </source>
</evidence>
<keyword evidence="6 7" id="KW-0472">Membrane</keyword>
<dbReference type="NCBIfam" id="TIGR02212">
    <property type="entry name" value="lolCE"/>
    <property type="match status" value="1"/>
</dbReference>
<evidence type="ECO:0000256" key="5">
    <source>
        <dbReference type="ARBA" id="ARBA00022989"/>
    </source>
</evidence>
<feature type="domain" description="MacB-like periplasmic core" evidence="9">
    <location>
        <begin position="25"/>
        <end position="245"/>
    </location>
</feature>
<dbReference type="PANTHER" id="PTHR30489:SF0">
    <property type="entry name" value="LIPOPROTEIN-RELEASING SYSTEM TRANSMEMBRANE PROTEIN LOLE"/>
    <property type="match status" value="1"/>
</dbReference>
<accession>A0A0W8G4L8</accession>
<keyword evidence="3" id="KW-1003">Cell membrane</keyword>
<feature type="domain" description="ABC3 transporter permease C-terminal" evidence="8">
    <location>
        <begin position="276"/>
        <end position="401"/>
    </location>
</feature>
<dbReference type="GO" id="GO:0042953">
    <property type="term" value="P:lipoprotein transport"/>
    <property type="evidence" value="ECO:0007669"/>
    <property type="project" value="InterPro"/>
</dbReference>
<feature type="transmembrane region" description="Helical" evidence="7">
    <location>
        <begin position="274"/>
        <end position="300"/>
    </location>
</feature>
<evidence type="ECO:0000313" key="10">
    <source>
        <dbReference type="EMBL" id="KUG28120.1"/>
    </source>
</evidence>
<keyword evidence="4 7" id="KW-0812">Transmembrane</keyword>
<evidence type="ECO:0000259" key="8">
    <source>
        <dbReference type="Pfam" id="PF02687"/>
    </source>
</evidence>
<evidence type="ECO:0000256" key="3">
    <source>
        <dbReference type="ARBA" id="ARBA00022475"/>
    </source>
</evidence>
<evidence type="ECO:0000256" key="7">
    <source>
        <dbReference type="SAM" id="Phobius"/>
    </source>
</evidence>
<dbReference type="InterPro" id="IPR003838">
    <property type="entry name" value="ABC3_permease_C"/>
</dbReference>
<gene>
    <name evidence="10" type="ORF">ASZ90_002016</name>
</gene>
<comment type="subcellular location">
    <subcellularLocation>
        <location evidence="1">Cell membrane</location>
        <topology evidence="1">Multi-pass membrane protein</topology>
    </subcellularLocation>
</comment>
<dbReference type="Pfam" id="PF02687">
    <property type="entry name" value="FtsX"/>
    <property type="match status" value="1"/>
</dbReference>
<reference evidence="10" key="1">
    <citation type="journal article" date="2015" name="Proc. Natl. Acad. Sci. U.S.A.">
        <title>Networks of energetic and metabolic interactions define dynamics in microbial communities.</title>
        <authorList>
            <person name="Embree M."/>
            <person name="Liu J.K."/>
            <person name="Al-Bassam M.M."/>
            <person name="Zengler K."/>
        </authorList>
    </citation>
    <scope>NUCLEOTIDE SEQUENCE</scope>
</reference>
<dbReference type="GO" id="GO:0098797">
    <property type="term" value="C:plasma membrane protein complex"/>
    <property type="evidence" value="ECO:0007669"/>
    <property type="project" value="TreeGrafter"/>
</dbReference>
<dbReference type="GO" id="GO:0044874">
    <property type="term" value="P:lipoprotein localization to outer membrane"/>
    <property type="evidence" value="ECO:0007669"/>
    <property type="project" value="TreeGrafter"/>
</dbReference>
<dbReference type="InterPro" id="IPR025857">
    <property type="entry name" value="MacB_PCD"/>
</dbReference>
<dbReference type="EMBL" id="LNQE01000257">
    <property type="protein sequence ID" value="KUG28120.1"/>
    <property type="molecule type" value="Genomic_DNA"/>
</dbReference>
<dbReference type="PANTHER" id="PTHR30489">
    <property type="entry name" value="LIPOPROTEIN-RELEASING SYSTEM TRANSMEMBRANE PROTEIN LOLE"/>
    <property type="match status" value="1"/>
</dbReference>
<keyword evidence="2" id="KW-0813">Transport</keyword>
<evidence type="ECO:0000256" key="1">
    <source>
        <dbReference type="ARBA" id="ARBA00004651"/>
    </source>
</evidence>
<comment type="caution">
    <text evidence="10">The sequence shown here is derived from an EMBL/GenBank/DDBJ whole genome shotgun (WGS) entry which is preliminary data.</text>
</comment>
<dbReference type="Pfam" id="PF12704">
    <property type="entry name" value="MacB_PCD"/>
    <property type="match status" value="1"/>
</dbReference>
<dbReference type="AlphaFoldDB" id="A0A0W8G4L8"/>
<feature type="transmembrane region" description="Helical" evidence="7">
    <location>
        <begin position="20"/>
        <end position="46"/>
    </location>
</feature>
<evidence type="ECO:0000256" key="4">
    <source>
        <dbReference type="ARBA" id="ARBA00022692"/>
    </source>
</evidence>